<accession>A0A6J2ST56</accession>
<evidence type="ECO:0000313" key="2">
    <source>
        <dbReference type="Proteomes" id="UP000504633"/>
    </source>
</evidence>
<protein>
    <submittedName>
        <fullName evidence="3">Uncharacterized protein LOC115483207</fullName>
    </submittedName>
</protein>
<dbReference type="KEGG" id="dhe:115483207"/>
<keyword evidence="2" id="KW-1185">Reference proteome</keyword>
<dbReference type="AlphaFoldDB" id="A0A6J2ST56"/>
<feature type="transmembrane region" description="Helical" evidence="1">
    <location>
        <begin position="64"/>
        <end position="83"/>
    </location>
</feature>
<evidence type="ECO:0000313" key="3">
    <source>
        <dbReference type="RefSeq" id="XP_030080331.1"/>
    </source>
</evidence>
<dbReference type="RefSeq" id="XP_030080331.1">
    <property type="nucleotide sequence ID" value="XM_030224471.1"/>
</dbReference>
<dbReference type="OrthoDB" id="7971458at2759"/>
<name>A0A6J2ST56_DROHY</name>
<sequence length="105" mass="11840">MRLSRLGHLLTVPIKRPPVSNGQALSKDCVSGVGSGYAGQMQQVRRHAPICGPPRYPLSTAKKFLLGWVPLLLMMVIPTWALFRIPRWSAMHNNRPYGDEEEMEE</sequence>
<dbReference type="Proteomes" id="UP000504633">
    <property type="component" value="Unplaced"/>
</dbReference>
<gene>
    <name evidence="3" type="primary">LOC115483207</name>
</gene>
<organism evidence="2 3">
    <name type="scientific">Drosophila hydei</name>
    <name type="common">Fruit fly</name>
    <dbReference type="NCBI Taxonomy" id="7224"/>
    <lineage>
        <taxon>Eukaryota</taxon>
        <taxon>Metazoa</taxon>
        <taxon>Ecdysozoa</taxon>
        <taxon>Arthropoda</taxon>
        <taxon>Hexapoda</taxon>
        <taxon>Insecta</taxon>
        <taxon>Pterygota</taxon>
        <taxon>Neoptera</taxon>
        <taxon>Endopterygota</taxon>
        <taxon>Diptera</taxon>
        <taxon>Brachycera</taxon>
        <taxon>Muscomorpha</taxon>
        <taxon>Ephydroidea</taxon>
        <taxon>Drosophilidae</taxon>
        <taxon>Drosophila</taxon>
    </lineage>
</organism>
<keyword evidence="1" id="KW-1133">Transmembrane helix</keyword>
<reference evidence="3" key="1">
    <citation type="submission" date="2025-08" db="UniProtKB">
        <authorList>
            <consortium name="RefSeq"/>
        </authorList>
    </citation>
    <scope>IDENTIFICATION</scope>
    <source>
        <strain evidence="3">15085-1641.00</strain>
        <tissue evidence="3">Whole body</tissue>
    </source>
</reference>
<dbReference type="OMA" id="HNNRPYG"/>
<keyword evidence="1" id="KW-0812">Transmembrane</keyword>
<evidence type="ECO:0000256" key="1">
    <source>
        <dbReference type="SAM" id="Phobius"/>
    </source>
</evidence>
<dbReference type="GeneID" id="115483207"/>
<proteinExistence type="predicted"/>
<keyword evidence="1" id="KW-0472">Membrane</keyword>